<keyword evidence="4" id="KW-1185">Reference proteome</keyword>
<feature type="region of interest" description="Disordered" evidence="1">
    <location>
        <begin position="637"/>
        <end position="662"/>
    </location>
</feature>
<feature type="compositionally biased region" description="Polar residues" evidence="1">
    <location>
        <begin position="501"/>
        <end position="515"/>
    </location>
</feature>
<organism evidence="3 4">
    <name type="scientific">Artemia franciscana</name>
    <name type="common">Brine shrimp</name>
    <name type="synonym">Artemia sanfranciscana</name>
    <dbReference type="NCBI Taxonomy" id="6661"/>
    <lineage>
        <taxon>Eukaryota</taxon>
        <taxon>Metazoa</taxon>
        <taxon>Ecdysozoa</taxon>
        <taxon>Arthropoda</taxon>
        <taxon>Crustacea</taxon>
        <taxon>Branchiopoda</taxon>
        <taxon>Anostraca</taxon>
        <taxon>Artemiidae</taxon>
        <taxon>Artemia</taxon>
    </lineage>
</organism>
<feature type="region of interest" description="Disordered" evidence="1">
    <location>
        <begin position="429"/>
        <end position="524"/>
    </location>
</feature>
<dbReference type="Proteomes" id="UP001187531">
    <property type="component" value="Unassembled WGS sequence"/>
</dbReference>
<keyword evidence="2" id="KW-1133">Transmembrane helix</keyword>
<feature type="transmembrane region" description="Helical" evidence="2">
    <location>
        <begin position="253"/>
        <end position="276"/>
    </location>
</feature>
<keyword evidence="2" id="KW-0472">Membrane</keyword>
<protein>
    <submittedName>
        <fullName evidence="3">Uncharacterized protein</fullName>
    </submittedName>
</protein>
<name>A0AA88LHS5_ARTSF</name>
<evidence type="ECO:0000256" key="2">
    <source>
        <dbReference type="SAM" id="Phobius"/>
    </source>
</evidence>
<feature type="transmembrane region" description="Helical" evidence="2">
    <location>
        <begin position="149"/>
        <end position="175"/>
    </location>
</feature>
<feature type="compositionally biased region" description="Pro residues" evidence="1">
    <location>
        <begin position="444"/>
        <end position="454"/>
    </location>
</feature>
<feature type="region of interest" description="Disordered" evidence="1">
    <location>
        <begin position="572"/>
        <end position="595"/>
    </location>
</feature>
<feature type="transmembrane region" description="Helical" evidence="2">
    <location>
        <begin position="83"/>
        <end position="108"/>
    </location>
</feature>
<proteinExistence type="predicted"/>
<feature type="region of interest" description="Disordered" evidence="1">
    <location>
        <begin position="796"/>
        <end position="820"/>
    </location>
</feature>
<evidence type="ECO:0000256" key="1">
    <source>
        <dbReference type="SAM" id="MobiDB-lite"/>
    </source>
</evidence>
<dbReference type="PANTHER" id="PTHR39952">
    <property type="entry name" value="FI02073P"/>
    <property type="match status" value="1"/>
</dbReference>
<dbReference type="PANTHER" id="PTHR39952:SF1">
    <property type="match status" value="1"/>
</dbReference>
<dbReference type="EMBL" id="JAVRJZ010000001">
    <property type="protein sequence ID" value="KAK2727559.1"/>
    <property type="molecule type" value="Genomic_DNA"/>
</dbReference>
<evidence type="ECO:0000313" key="4">
    <source>
        <dbReference type="Proteomes" id="UP001187531"/>
    </source>
</evidence>
<feature type="compositionally biased region" description="Basic and acidic residues" evidence="1">
    <location>
        <begin position="802"/>
        <end position="820"/>
    </location>
</feature>
<feature type="compositionally biased region" description="Polar residues" evidence="1">
    <location>
        <begin position="641"/>
        <end position="662"/>
    </location>
</feature>
<comment type="caution">
    <text evidence="3">The sequence shown here is derived from an EMBL/GenBank/DDBJ whole genome shotgun (WGS) entry which is preliminary data.</text>
</comment>
<dbReference type="AlphaFoldDB" id="A0AA88LHS5"/>
<feature type="non-terminal residue" evidence="3">
    <location>
        <position position="850"/>
    </location>
</feature>
<reference evidence="3" key="1">
    <citation type="submission" date="2023-07" db="EMBL/GenBank/DDBJ databases">
        <title>Chromosome-level genome assembly of Artemia franciscana.</title>
        <authorList>
            <person name="Jo E."/>
        </authorList>
    </citation>
    <scope>NUCLEOTIDE SEQUENCE</scope>
    <source>
        <tissue evidence="3">Whole body</tissue>
    </source>
</reference>
<feature type="transmembrane region" description="Helical" evidence="2">
    <location>
        <begin position="123"/>
        <end position="142"/>
    </location>
</feature>
<feature type="compositionally biased region" description="Low complexity" evidence="1">
    <location>
        <begin position="455"/>
        <end position="469"/>
    </location>
</feature>
<feature type="compositionally biased region" description="Low complexity" evidence="1">
    <location>
        <begin position="374"/>
        <end position="388"/>
    </location>
</feature>
<sequence>FKSSLAFVMKVHDFPPIKYRERLVSTVNSLGGTTKLIQNYPWISWQYMPYPNLDISHFNRSSRIHPQANSSAQSSWVSCSKKYVIMCTSCGGFGVLLGALYIALYFILRSHTSSLHYFETVPTYIAALVFIITGILMICFGWRKNRFGFLVKLCGGCCILCAALCIVITVATIVVHMSRLQSLHECVYQAQRHSCTCTVRLPTVLQTSLNSNQLTLQSKNIDLGYEEGGTKYTFADTMDCDVVHGALYSCLRALFALSVIGILVALATGMLVYQLLGHERKKKYWEQLEMRSRSLYPRHPPGPCCGCCAQNRTPTFQWPSWLSYEDSRYWASGNFYSPGPERCGNRPCQGHPTTGEEVTPRRGGTWNWLPWRPSNSSSANTSDSQESSGRAQNSPGSTAAGPDAHYGFPLSINTRSPIAVRNSQSFSQVPFRRLPTSSSTASTPPVPWGPPPPYSRGGSVNSGGSSTLSPNGSPSHFSNPDPYKSAHQSRCDWKDGEISPGSLSTLYGQSGNNSDAGLHHQEETQRRIKRALLFGAASASSPHLKPINEFGVSLCASALCSNSNNSCCQERQRNIPQSPVQRASEESSPSGSKYQNKIEPESEIYFADVSSCTHSVRNNGDESSTYEEINRYEMSPHERYTQNSPKRPSSLGQQIAVPQTQVQRAGSLNTILEKRQVHRLDKYEPGDNIFNALQPPIDPRNAPFRKENQDTRRQPIFGHDDSRLLGHPCDFIQQESPMDKHIKSSFVPYKREKNESNNIVHSPFMQRHEIQSKKEEMLKNQFSGRTQRHEQFPKRNFSQMEPFKEEENLEEQWKKDKGLSPDEEVAALTSNFVETDDQVDSESCTHSVAV</sequence>
<accession>A0AA88LHS5</accession>
<evidence type="ECO:0000313" key="3">
    <source>
        <dbReference type="EMBL" id="KAK2727559.1"/>
    </source>
</evidence>
<feature type="region of interest" description="Disordered" evidence="1">
    <location>
        <begin position="342"/>
        <end position="408"/>
    </location>
</feature>
<keyword evidence="2" id="KW-0812">Transmembrane</keyword>
<feature type="compositionally biased region" description="Polar residues" evidence="1">
    <location>
        <begin position="574"/>
        <end position="595"/>
    </location>
</feature>
<gene>
    <name evidence="3" type="ORF">QYM36_008141</name>
</gene>